<accession>A0A031K0N6</accession>
<dbReference type="RefSeq" id="WP_197524483.1">
    <property type="nucleotide sequence ID" value="NZ_CP017076.1"/>
</dbReference>
<gene>
    <name evidence="1" type="ORF">BV97_01699</name>
</gene>
<name>A0A031K0N6_9SPHN</name>
<dbReference type="PATRIC" id="fig|158500.4.peg.1741"/>
<proteinExistence type="predicted"/>
<dbReference type="AlphaFoldDB" id="A0A031K0N6"/>
<dbReference type="EMBL" id="JFYZ01000005">
    <property type="protein sequence ID" value="EZP82775.1"/>
    <property type="molecule type" value="Genomic_DNA"/>
</dbReference>
<comment type="caution">
    <text evidence="1">The sequence shown here is derived from an EMBL/GenBank/DDBJ whole genome shotgun (WGS) entry which is preliminary data.</text>
</comment>
<dbReference type="PROSITE" id="PS51257">
    <property type="entry name" value="PROKAR_LIPOPROTEIN"/>
    <property type="match status" value="1"/>
</dbReference>
<sequence length="48" mass="5391">MTPRLILFLLWIAMVMAGCLSASYYAWSPFSDEERPMHAGGSYGPTHK</sequence>
<evidence type="ECO:0000313" key="2">
    <source>
        <dbReference type="Proteomes" id="UP000024329"/>
    </source>
</evidence>
<evidence type="ECO:0000313" key="1">
    <source>
        <dbReference type="EMBL" id="EZP82775.1"/>
    </source>
</evidence>
<reference evidence="1 2" key="1">
    <citation type="submission" date="2014-03" db="EMBL/GenBank/DDBJ databases">
        <title>Whole genome sequence of Novosphingobium resinovorum KF1.</title>
        <authorList>
            <person name="Gan H.M."/>
            <person name="Gan H.Y."/>
            <person name="Chew T.H."/>
            <person name="Savka M.A."/>
        </authorList>
    </citation>
    <scope>NUCLEOTIDE SEQUENCE [LARGE SCALE GENOMIC DNA]</scope>
    <source>
        <strain evidence="1 2">KF1</strain>
    </source>
</reference>
<evidence type="ECO:0008006" key="3">
    <source>
        <dbReference type="Google" id="ProtNLM"/>
    </source>
</evidence>
<protein>
    <recommendedName>
        <fullName evidence="3">Lipoprotein</fullName>
    </recommendedName>
</protein>
<organism evidence="1 2">
    <name type="scientific">Novosphingobium resinovorum</name>
    <dbReference type="NCBI Taxonomy" id="158500"/>
    <lineage>
        <taxon>Bacteria</taxon>
        <taxon>Pseudomonadati</taxon>
        <taxon>Pseudomonadota</taxon>
        <taxon>Alphaproteobacteria</taxon>
        <taxon>Sphingomonadales</taxon>
        <taxon>Sphingomonadaceae</taxon>
        <taxon>Novosphingobium</taxon>
    </lineage>
</organism>
<dbReference type="Proteomes" id="UP000024329">
    <property type="component" value="Unassembled WGS sequence"/>
</dbReference>